<dbReference type="KEGG" id="rgu:A4W93_22615"/>
<protein>
    <submittedName>
        <fullName evidence="2">Uncharacterized protein</fullName>
    </submittedName>
</protein>
<evidence type="ECO:0000256" key="1">
    <source>
        <dbReference type="SAM" id="MobiDB-lite"/>
    </source>
</evidence>
<sequence length="99" mass="10928">MKRSTSIQQIDRFIAVDAAGRRHGVMVYAEVVVERTFWWIRRTLRDRTLRLANGTLLERQPDGTLVNAARGISLTPLVTPTAASPAPAAPPLRQDPVPA</sequence>
<dbReference type="Proteomes" id="UP000193427">
    <property type="component" value="Chromosome"/>
</dbReference>
<proteinExistence type="predicted"/>
<keyword evidence="3" id="KW-1185">Reference proteome</keyword>
<feature type="region of interest" description="Disordered" evidence="1">
    <location>
        <begin position="79"/>
        <end position="99"/>
    </location>
</feature>
<reference evidence="2 3" key="1">
    <citation type="submission" date="2016-04" db="EMBL/GenBank/DDBJ databases">
        <title>Complete genome sequence of natural rubber-degrading, novel Gram-negative bacterium, Rhizobacter gummiphilus strain NS21.</title>
        <authorList>
            <person name="Tabata M."/>
            <person name="Kasai D."/>
            <person name="Fukuda M."/>
        </authorList>
    </citation>
    <scope>NUCLEOTIDE SEQUENCE [LARGE SCALE GENOMIC DNA]</scope>
    <source>
        <strain evidence="2 3">NS21</strain>
    </source>
</reference>
<dbReference type="EMBL" id="CP015118">
    <property type="protein sequence ID" value="ARN22475.1"/>
    <property type="molecule type" value="Genomic_DNA"/>
</dbReference>
<name>A0A1W6LDY1_9BURK</name>
<dbReference type="RefSeq" id="WP_085752776.1">
    <property type="nucleotide sequence ID" value="NZ_BSPR01000020.1"/>
</dbReference>
<gene>
    <name evidence="2" type="ORF">A4W93_22615</name>
</gene>
<evidence type="ECO:0000313" key="3">
    <source>
        <dbReference type="Proteomes" id="UP000193427"/>
    </source>
</evidence>
<accession>A0A1W6LDY1</accession>
<organism evidence="2 3">
    <name type="scientific">Piscinibacter gummiphilus</name>
    <dbReference type="NCBI Taxonomy" id="946333"/>
    <lineage>
        <taxon>Bacteria</taxon>
        <taxon>Pseudomonadati</taxon>
        <taxon>Pseudomonadota</taxon>
        <taxon>Betaproteobacteria</taxon>
        <taxon>Burkholderiales</taxon>
        <taxon>Sphaerotilaceae</taxon>
        <taxon>Piscinibacter</taxon>
    </lineage>
</organism>
<evidence type="ECO:0000313" key="2">
    <source>
        <dbReference type="EMBL" id="ARN22475.1"/>
    </source>
</evidence>
<dbReference type="AlphaFoldDB" id="A0A1W6LDY1"/>